<reference evidence="3" key="3">
    <citation type="submission" date="2023-01" db="EMBL/GenBank/DDBJ databases">
        <title>Human gut microbiome strain richness.</title>
        <authorList>
            <person name="Chen-Liaw A."/>
        </authorList>
    </citation>
    <scope>NUCLEOTIDE SEQUENCE</scope>
    <source>
        <strain evidence="3">RTP21484st1_B7_RTP21484_190118</strain>
    </source>
</reference>
<keyword evidence="1" id="KW-0175">Coiled coil</keyword>
<dbReference type="EMBL" id="QRYW01000008">
    <property type="protein sequence ID" value="RGV28567.1"/>
    <property type="molecule type" value="Genomic_DNA"/>
</dbReference>
<evidence type="ECO:0000313" key="6">
    <source>
        <dbReference type="EMBL" id="RGY03857.1"/>
    </source>
</evidence>
<dbReference type="GeneID" id="61275210"/>
<dbReference type="Proteomes" id="UP000284243">
    <property type="component" value="Unassembled WGS sequence"/>
</dbReference>
<accession>A0A1Y3YCQ3</accession>
<dbReference type="RefSeq" id="WP_013612182.1">
    <property type="nucleotide sequence ID" value="NZ_BAABYK010000001.1"/>
</dbReference>
<evidence type="ECO:0000313" key="8">
    <source>
        <dbReference type="Proteomes" id="UP000284243"/>
    </source>
</evidence>
<name>A0A1Y3YCQ3_9BACT</name>
<evidence type="ECO:0000313" key="5">
    <source>
        <dbReference type="EMBL" id="RGV28567.1"/>
    </source>
</evidence>
<gene>
    <name evidence="5" type="ORF">DWW24_04850</name>
    <name evidence="4" type="ORF">DWW57_10055</name>
    <name evidence="6" type="ORF">DXA53_17545</name>
    <name evidence="2" type="ORF">L0P03_09985</name>
    <name evidence="3" type="ORF">PN645_12540</name>
</gene>
<sequence length="96" mass="10960">MAAKHDAVINELNFKIDKLIKLYISSLEQNKSLESKIQDLQSELENLQRENKDLNNKLKTTRVASAISEGNGSYEAKMRINQLVREIDKCIALLNN</sequence>
<dbReference type="Proteomes" id="UP000284434">
    <property type="component" value="Unassembled WGS sequence"/>
</dbReference>
<proteinExistence type="predicted"/>
<feature type="coiled-coil region" evidence="1">
    <location>
        <begin position="23"/>
        <end position="64"/>
    </location>
</feature>
<evidence type="ECO:0000313" key="2">
    <source>
        <dbReference type="EMBL" id="MCG4960176.1"/>
    </source>
</evidence>
<dbReference type="EMBL" id="QSCO01000031">
    <property type="protein sequence ID" value="RGY03857.1"/>
    <property type="molecule type" value="Genomic_DNA"/>
</dbReference>
<evidence type="ECO:0000313" key="7">
    <source>
        <dbReference type="Proteomes" id="UP000283426"/>
    </source>
</evidence>
<dbReference type="EMBL" id="JAKNDN010000017">
    <property type="protein sequence ID" value="MCG4960176.1"/>
    <property type="molecule type" value="Genomic_DNA"/>
</dbReference>
<dbReference type="Proteomes" id="UP001199750">
    <property type="component" value="Unassembled WGS sequence"/>
</dbReference>
<reference evidence="2" key="2">
    <citation type="submission" date="2022-01" db="EMBL/GenBank/DDBJ databases">
        <title>Collection of gut derived symbiotic bacterial strains cultured from healthy donors.</title>
        <authorList>
            <person name="Lin H."/>
            <person name="Kohout C."/>
            <person name="Waligurski E."/>
            <person name="Pamer E.G."/>
        </authorList>
    </citation>
    <scope>NUCLEOTIDE SEQUENCE</scope>
    <source>
        <strain evidence="2">DFI.1.149</strain>
    </source>
</reference>
<evidence type="ECO:0000313" key="3">
    <source>
        <dbReference type="EMBL" id="MDB9223830.1"/>
    </source>
</evidence>
<dbReference type="Proteomes" id="UP000283426">
    <property type="component" value="Unassembled WGS sequence"/>
</dbReference>
<dbReference type="AlphaFoldDB" id="A0A1Y3YCQ3"/>
<organism evidence="4 8">
    <name type="scientific">Odoribacter splanchnicus</name>
    <dbReference type="NCBI Taxonomy" id="28118"/>
    <lineage>
        <taxon>Bacteria</taxon>
        <taxon>Pseudomonadati</taxon>
        <taxon>Bacteroidota</taxon>
        <taxon>Bacteroidia</taxon>
        <taxon>Bacteroidales</taxon>
        <taxon>Odoribacteraceae</taxon>
        <taxon>Odoribacter</taxon>
    </lineage>
</organism>
<protein>
    <recommendedName>
        <fullName evidence="10">Cell division protein ZapB</fullName>
    </recommendedName>
</protein>
<evidence type="ECO:0000313" key="4">
    <source>
        <dbReference type="EMBL" id="RGU56094.1"/>
    </source>
</evidence>
<evidence type="ECO:0008006" key="10">
    <source>
        <dbReference type="Google" id="ProtNLM"/>
    </source>
</evidence>
<dbReference type="Proteomes" id="UP001212263">
    <property type="component" value="Unassembled WGS sequence"/>
</dbReference>
<dbReference type="EMBL" id="QRYC01000012">
    <property type="protein sequence ID" value="RGU56094.1"/>
    <property type="molecule type" value="Genomic_DNA"/>
</dbReference>
<dbReference type="EMBL" id="JAQMRD010000016">
    <property type="protein sequence ID" value="MDB9223830.1"/>
    <property type="molecule type" value="Genomic_DNA"/>
</dbReference>
<evidence type="ECO:0000313" key="9">
    <source>
        <dbReference type="Proteomes" id="UP000284434"/>
    </source>
</evidence>
<comment type="caution">
    <text evidence="4">The sequence shown here is derived from an EMBL/GenBank/DDBJ whole genome shotgun (WGS) entry which is preliminary data.</text>
</comment>
<evidence type="ECO:0000256" key="1">
    <source>
        <dbReference type="SAM" id="Coils"/>
    </source>
</evidence>
<reference evidence="7 8" key="1">
    <citation type="submission" date="2018-08" db="EMBL/GenBank/DDBJ databases">
        <title>A genome reference for cultivated species of the human gut microbiota.</title>
        <authorList>
            <person name="Zou Y."/>
            <person name="Xue W."/>
            <person name="Luo G."/>
        </authorList>
    </citation>
    <scope>NUCLEOTIDE SEQUENCE [LARGE SCALE GENOMIC DNA]</scope>
    <source>
        <strain evidence="5 7">AF14-6AC</strain>
        <strain evidence="4 8">AF16-14</strain>
        <strain evidence="6 9">OF03-11</strain>
    </source>
</reference>